<gene>
    <name evidence="1" type="ORF">GCM10023313_07570</name>
</gene>
<protein>
    <submittedName>
        <fullName evidence="1">Uncharacterized protein</fullName>
    </submittedName>
</protein>
<evidence type="ECO:0000313" key="1">
    <source>
        <dbReference type="EMBL" id="GAA4907228.1"/>
    </source>
</evidence>
<reference evidence="2" key="1">
    <citation type="journal article" date="2019" name="Int. J. Syst. Evol. Microbiol.">
        <title>The Global Catalogue of Microorganisms (GCM) 10K type strain sequencing project: providing services to taxonomists for standard genome sequencing and annotation.</title>
        <authorList>
            <consortium name="The Broad Institute Genomics Platform"/>
            <consortium name="The Broad Institute Genome Sequencing Center for Infectious Disease"/>
            <person name="Wu L."/>
            <person name="Ma J."/>
        </authorList>
    </citation>
    <scope>NUCLEOTIDE SEQUENCE [LARGE SCALE GENOMIC DNA]</scope>
    <source>
        <strain evidence="2">JCM 18283</strain>
    </source>
</reference>
<proteinExistence type="predicted"/>
<dbReference type="EMBL" id="BAABJI010000001">
    <property type="protein sequence ID" value="GAA4907228.1"/>
    <property type="molecule type" value="Genomic_DNA"/>
</dbReference>
<comment type="caution">
    <text evidence="1">The sequence shown here is derived from an EMBL/GenBank/DDBJ whole genome shotgun (WGS) entry which is preliminary data.</text>
</comment>
<sequence length="321" mass="37593">MSFMKQTLVGHIHKTGFYPPIINHFLSVEESAVYNIRHELRHPGAIFNITSSYLINSLSSLIDTYTDEELYDNTDKVIFDKIFDKFRLVIYDLFKFYDSCFEIMACFCDAPTKPIKFIDRWLKKEAKVLLAEEFEVQLKEDKSFIYLTYNKLKHTSNTIAWANLISEQKRCIGYYLEAQTAKSFVGSTNDSEFPISLNRQIRNIYFFLFKISETLCNILKVHTASNNIPFAFNTGVADDTTWCDLYYKVESLDNIYLPSETGKLIYFPFLENEAFYFIEDVVDHSVSSKEFWENDTEFRLNFVTSGDNYSKKFSHPHMGLI</sequence>
<name>A0ABP9FM43_9SPHI</name>
<dbReference type="Proteomes" id="UP001501436">
    <property type="component" value="Unassembled WGS sequence"/>
</dbReference>
<organism evidence="1 2">
    <name type="scientific">Mucilaginibacter defluvii</name>
    <dbReference type="NCBI Taxonomy" id="1196019"/>
    <lineage>
        <taxon>Bacteria</taxon>
        <taxon>Pseudomonadati</taxon>
        <taxon>Bacteroidota</taxon>
        <taxon>Sphingobacteriia</taxon>
        <taxon>Sphingobacteriales</taxon>
        <taxon>Sphingobacteriaceae</taxon>
        <taxon>Mucilaginibacter</taxon>
    </lineage>
</organism>
<keyword evidence="2" id="KW-1185">Reference proteome</keyword>
<accession>A0ABP9FM43</accession>
<evidence type="ECO:0000313" key="2">
    <source>
        <dbReference type="Proteomes" id="UP001501436"/>
    </source>
</evidence>